<dbReference type="EMBL" id="AP022570">
    <property type="protein sequence ID" value="BBX51776.1"/>
    <property type="molecule type" value="Genomic_DNA"/>
</dbReference>
<dbReference type="Pfam" id="PF01872">
    <property type="entry name" value="RibD_C"/>
    <property type="match status" value="1"/>
</dbReference>
<evidence type="ECO:0000313" key="6">
    <source>
        <dbReference type="Proteomes" id="UP000466785"/>
    </source>
</evidence>
<dbReference type="NCBIfam" id="NF010665">
    <property type="entry name" value="PRK14059.1-4"/>
    <property type="match status" value="1"/>
</dbReference>
<feature type="domain" description="Bacterial bifunctional deaminase-reductase C-terminal" evidence="4">
    <location>
        <begin position="42"/>
        <end position="253"/>
    </location>
</feature>
<sequence>MILRMSEHGDGTQFTLLGGVDAVDAGDLPAHYGYPDDLTRCWVRGNMITSVDGAATSGGKSGALGGDADRAVFGALRALADVVVVGASTALVEDYSGVRLGATEREARRRRGQSEVPPLAVLTRSGRLTRDAALFQRTEVAPLVLTSADAAADARSHLGELAEVIDASGSDPASVDLHVALHALAQRGLLRVLTEGGPGVLGMFTDADLLDELCLTVAPVLVGGNSGRIVAGAGEVQATLRLDRVLTDSEGYLCLRYGRARRGPAD</sequence>
<gene>
    <name evidence="5" type="ORF">MPOR_28020</name>
</gene>
<keyword evidence="6" id="KW-1185">Reference proteome</keyword>
<dbReference type="Proteomes" id="UP000466785">
    <property type="component" value="Chromosome"/>
</dbReference>
<evidence type="ECO:0000256" key="3">
    <source>
        <dbReference type="ARBA" id="ARBA00023002"/>
    </source>
</evidence>
<name>A0A6N4V845_9MYCO</name>
<dbReference type="InterPro" id="IPR024072">
    <property type="entry name" value="DHFR-like_dom_sf"/>
</dbReference>
<comment type="pathway">
    <text evidence="1">Cofactor biosynthesis; riboflavin biosynthesis.</text>
</comment>
<accession>A0A6N4V845</accession>
<proteinExistence type="predicted"/>
<dbReference type="Gene3D" id="3.40.430.10">
    <property type="entry name" value="Dihydrofolate Reductase, subunit A"/>
    <property type="match status" value="1"/>
</dbReference>
<evidence type="ECO:0000256" key="1">
    <source>
        <dbReference type="ARBA" id="ARBA00005104"/>
    </source>
</evidence>
<dbReference type="InterPro" id="IPR002734">
    <property type="entry name" value="RibDG_C"/>
</dbReference>
<dbReference type="AlphaFoldDB" id="A0A6N4V845"/>
<organism evidence="5 6">
    <name type="scientific">Mycolicibacterium poriferae</name>
    <dbReference type="NCBI Taxonomy" id="39694"/>
    <lineage>
        <taxon>Bacteria</taxon>
        <taxon>Bacillati</taxon>
        <taxon>Actinomycetota</taxon>
        <taxon>Actinomycetes</taxon>
        <taxon>Mycobacteriales</taxon>
        <taxon>Mycobacteriaceae</taxon>
        <taxon>Mycolicibacterium</taxon>
    </lineage>
</organism>
<dbReference type="PANTHER" id="PTHR38011">
    <property type="entry name" value="DIHYDROFOLATE REDUCTASE FAMILY PROTEIN (AFU_ORTHOLOGUE AFUA_8G06820)"/>
    <property type="match status" value="1"/>
</dbReference>
<keyword evidence="2" id="KW-0521">NADP</keyword>
<keyword evidence="3" id="KW-0560">Oxidoreductase</keyword>
<dbReference type="PANTHER" id="PTHR38011:SF7">
    <property type="entry name" value="2,5-DIAMINO-6-RIBOSYLAMINO-4(3H)-PYRIMIDINONE 5'-PHOSPHATE REDUCTASE"/>
    <property type="match status" value="1"/>
</dbReference>
<dbReference type="SUPFAM" id="SSF53597">
    <property type="entry name" value="Dihydrofolate reductase-like"/>
    <property type="match status" value="1"/>
</dbReference>
<dbReference type="GO" id="GO:0009231">
    <property type="term" value="P:riboflavin biosynthetic process"/>
    <property type="evidence" value="ECO:0007669"/>
    <property type="project" value="InterPro"/>
</dbReference>
<dbReference type="NCBIfam" id="NF010663">
    <property type="entry name" value="PRK14059.1-1"/>
    <property type="match status" value="1"/>
</dbReference>
<protein>
    <recommendedName>
        <fullName evidence="4">Bacterial bifunctional deaminase-reductase C-terminal domain-containing protein</fullName>
    </recommendedName>
</protein>
<evidence type="ECO:0000256" key="2">
    <source>
        <dbReference type="ARBA" id="ARBA00022857"/>
    </source>
</evidence>
<evidence type="ECO:0000259" key="4">
    <source>
        <dbReference type="Pfam" id="PF01872"/>
    </source>
</evidence>
<dbReference type="NCBIfam" id="NF010664">
    <property type="entry name" value="PRK14059.1-2"/>
    <property type="match status" value="1"/>
</dbReference>
<evidence type="ECO:0000313" key="5">
    <source>
        <dbReference type="EMBL" id="BBX51776.1"/>
    </source>
</evidence>
<dbReference type="InterPro" id="IPR050765">
    <property type="entry name" value="Riboflavin_Biosynth_HTPR"/>
</dbReference>
<reference evidence="5 6" key="1">
    <citation type="journal article" date="2019" name="Emerg. Microbes Infect.">
        <title>Comprehensive subspecies identification of 175 nontuberculous mycobacteria species based on 7547 genomic profiles.</title>
        <authorList>
            <person name="Matsumoto Y."/>
            <person name="Kinjo T."/>
            <person name="Motooka D."/>
            <person name="Nabeya D."/>
            <person name="Jung N."/>
            <person name="Uechi K."/>
            <person name="Horii T."/>
            <person name="Iida T."/>
            <person name="Fujita J."/>
            <person name="Nakamura S."/>
        </authorList>
    </citation>
    <scope>NUCLEOTIDE SEQUENCE [LARGE SCALE GENOMIC DNA]</scope>
    <source>
        <strain evidence="5 6">JCM 12603</strain>
    </source>
</reference>
<dbReference type="GO" id="GO:0008703">
    <property type="term" value="F:5-amino-6-(5-phosphoribosylamino)uracil reductase activity"/>
    <property type="evidence" value="ECO:0007669"/>
    <property type="project" value="InterPro"/>
</dbReference>
<dbReference type="KEGG" id="mpof:MPOR_28020"/>